<dbReference type="GO" id="GO:0016020">
    <property type="term" value="C:membrane"/>
    <property type="evidence" value="ECO:0007669"/>
    <property type="project" value="InterPro"/>
</dbReference>
<evidence type="ECO:0000256" key="3">
    <source>
        <dbReference type="PROSITE-ProRule" id="PRU00284"/>
    </source>
</evidence>
<dbReference type="SUPFAM" id="SSF58104">
    <property type="entry name" value="Methyl-accepting chemotaxis protein (MCP) signaling domain"/>
    <property type="match status" value="1"/>
</dbReference>
<evidence type="ECO:0000256" key="1">
    <source>
        <dbReference type="ARBA" id="ARBA00023224"/>
    </source>
</evidence>
<dbReference type="PRINTS" id="PR00260">
    <property type="entry name" value="CHEMTRNSDUCR"/>
</dbReference>
<organism evidence="6 7">
    <name type="scientific">Selenihalanaerobacter shriftii</name>
    <dbReference type="NCBI Taxonomy" id="142842"/>
    <lineage>
        <taxon>Bacteria</taxon>
        <taxon>Bacillati</taxon>
        <taxon>Bacillota</taxon>
        <taxon>Clostridia</taxon>
        <taxon>Halanaerobiales</taxon>
        <taxon>Halobacteroidaceae</taxon>
        <taxon>Selenihalanaerobacter</taxon>
    </lineage>
</organism>
<keyword evidence="4" id="KW-1133">Transmembrane helix</keyword>
<accession>A0A1T4M4Z9</accession>
<dbReference type="AlphaFoldDB" id="A0A1T4M4Z9"/>
<sequence>MTAIFKKMNPIKRLYWGMIGIGLGMGIIFPFYANWFVDWLPGRLVFFVIGCLLAGLSVGLLNYYIMKKVLGYVIERSFKKVETHLGENIIQQKETNSFGTEHFQILDDIFKDIGEVFSHVYKNQEKIEELMLNSKNNITSLKNNTTEVATSSQEVSASIEEIATAMEDLSLHSSNIVNFNQKTHKGLENNEEEVQLGNTYLNKALKAMNNLEEKIDHINDIFKTTQKISEQTEMLALNASVEAVKTGDNNGFKVVAEEIRKLAEKSTKASKEIYETLESIHKASYKVIKVITGSEKNQLETQQKYFDDNIKTSITDIFSNISTSSHESLNAMDEIVDETREQAVSTQQVSASTQQISAAIQQVASNTQMVNNITDDLVEDIEQTITASNNLMDYIQEKIGDKR</sequence>
<dbReference type="GO" id="GO:0006935">
    <property type="term" value="P:chemotaxis"/>
    <property type="evidence" value="ECO:0007669"/>
    <property type="project" value="InterPro"/>
</dbReference>
<dbReference type="Proteomes" id="UP000190625">
    <property type="component" value="Unassembled WGS sequence"/>
</dbReference>
<name>A0A1T4M4Z9_9FIRM</name>
<proteinExistence type="inferred from homology"/>
<dbReference type="GO" id="GO:0007165">
    <property type="term" value="P:signal transduction"/>
    <property type="evidence" value="ECO:0007669"/>
    <property type="project" value="UniProtKB-KW"/>
</dbReference>
<protein>
    <submittedName>
        <fullName evidence="6">Methyl-accepting chemotaxis protein</fullName>
    </submittedName>
</protein>
<dbReference type="EMBL" id="FUWM01000010">
    <property type="protein sequence ID" value="SJZ62090.1"/>
    <property type="molecule type" value="Genomic_DNA"/>
</dbReference>
<keyword evidence="4" id="KW-0472">Membrane</keyword>
<dbReference type="InterPro" id="IPR004090">
    <property type="entry name" value="Chemotax_Me-accpt_rcpt"/>
</dbReference>
<dbReference type="InterPro" id="IPR004089">
    <property type="entry name" value="MCPsignal_dom"/>
</dbReference>
<dbReference type="PANTHER" id="PTHR32089:SF112">
    <property type="entry name" value="LYSOZYME-LIKE PROTEIN-RELATED"/>
    <property type="match status" value="1"/>
</dbReference>
<evidence type="ECO:0000313" key="6">
    <source>
        <dbReference type="EMBL" id="SJZ62090.1"/>
    </source>
</evidence>
<evidence type="ECO:0000313" key="7">
    <source>
        <dbReference type="Proteomes" id="UP000190625"/>
    </source>
</evidence>
<evidence type="ECO:0000256" key="2">
    <source>
        <dbReference type="ARBA" id="ARBA00029447"/>
    </source>
</evidence>
<reference evidence="7" key="1">
    <citation type="submission" date="2017-02" db="EMBL/GenBank/DDBJ databases">
        <authorList>
            <person name="Varghese N."/>
            <person name="Submissions S."/>
        </authorList>
    </citation>
    <scope>NUCLEOTIDE SEQUENCE [LARGE SCALE GENOMIC DNA]</scope>
    <source>
        <strain evidence="7">ATCC BAA-73</strain>
    </source>
</reference>
<evidence type="ECO:0000259" key="5">
    <source>
        <dbReference type="PROSITE" id="PS50111"/>
    </source>
</evidence>
<feature type="transmembrane region" description="Helical" evidence="4">
    <location>
        <begin position="14"/>
        <end position="32"/>
    </location>
</feature>
<feature type="transmembrane region" description="Helical" evidence="4">
    <location>
        <begin position="44"/>
        <end position="66"/>
    </location>
</feature>
<dbReference type="GO" id="GO:0004888">
    <property type="term" value="F:transmembrane signaling receptor activity"/>
    <property type="evidence" value="ECO:0007669"/>
    <property type="project" value="InterPro"/>
</dbReference>
<comment type="similarity">
    <text evidence="2">Belongs to the methyl-accepting chemotaxis (MCP) protein family.</text>
</comment>
<dbReference type="PROSITE" id="PS50111">
    <property type="entry name" value="CHEMOTAXIS_TRANSDUC_2"/>
    <property type="match status" value="1"/>
</dbReference>
<keyword evidence="1 3" id="KW-0807">Transducer</keyword>
<gene>
    <name evidence="6" type="ORF">SAMN02745118_01345</name>
</gene>
<dbReference type="PANTHER" id="PTHR32089">
    <property type="entry name" value="METHYL-ACCEPTING CHEMOTAXIS PROTEIN MCPB"/>
    <property type="match status" value="1"/>
</dbReference>
<keyword evidence="7" id="KW-1185">Reference proteome</keyword>
<dbReference type="SMART" id="SM00283">
    <property type="entry name" value="MA"/>
    <property type="match status" value="1"/>
</dbReference>
<dbReference type="Gene3D" id="1.10.287.950">
    <property type="entry name" value="Methyl-accepting chemotaxis protein"/>
    <property type="match status" value="1"/>
</dbReference>
<feature type="domain" description="Methyl-accepting transducer" evidence="5">
    <location>
        <begin position="123"/>
        <end position="371"/>
    </location>
</feature>
<dbReference type="RefSeq" id="WP_078809827.1">
    <property type="nucleotide sequence ID" value="NZ_FUWM01000010.1"/>
</dbReference>
<keyword evidence="4" id="KW-0812">Transmembrane</keyword>
<evidence type="ECO:0000256" key="4">
    <source>
        <dbReference type="SAM" id="Phobius"/>
    </source>
</evidence>
<dbReference type="Pfam" id="PF00015">
    <property type="entry name" value="MCPsignal"/>
    <property type="match status" value="1"/>
</dbReference>
<dbReference type="STRING" id="142842.SAMN02745118_01345"/>
<dbReference type="OrthoDB" id="1660488at2"/>